<dbReference type="PROSITE" id="PS50987">
    <property type="entry name" value="HTH_ARSR_2"/>
    <property type="match status" value="1"/>
</dbReference>
<dbReference type="InterPro" id="IPR011991">
    <property type="entry name" value="ArsR-like_HTH"/>
</dbReference>
<feature type="domain" description="HTH arsR-type" evidence="5">
    <location>
        <begin position="24"/>
        <end position="116"/>
    </location>
</feature>
<dbReference type="InterPro" id="IPR036390">
    <property type="entry name" value="WH_DNA-bd_sf"/>
</dbReference>
<organism evidence="6 7">
    <name type="scientific">Ruminococcus flavefaciens</name>
    <dbReference type="NCBI Taxonomy" id="1265"/>
    <lineage>
        <taxon>Bacteria</taxon>
        <taxon>Bacillati</taxon>
        <taxon>Bacillota</taxon>
        <taxon>Clostridia</taxon>
        <taxon>Eubacteriales</taxon>
        <taxon>Oscillospiraceae</taxon>
        <taxon>Ruminococcus</taxon>
    </lineage>
</organism>
<gene>
    <name evidence="6" type="ORF">SAMN02910265_02131</name>
</gene>
<dbReference type="GO" id="GO:0003700">
    <property type="term" value="F:DNA-binding transcription factor activity"/>
    <property type="evidence" value="ECO:0007669"/>
    <property type="project" value="InterPro"/>
</dbReference>
<accession>A0A1H6K8G4</accession>
<name>A0A1H6K8G4_RUMFL</name>
<dbReference type="SUPFAM" id="SSF46785">
    <property type="entry name" value="Winged helix' DNA-binding domain"/>
    <property type="match status" value="1"/>
</dbReference>
<evidence type="ECO:0000313" key="6">
    <source>
        <dbReference type="EMBL" id="SEH68745.1"/>
    </source>
</evidence>
<dbReference type="CDD" id="cd00090">
    <property type="entry name" value="HTH_ARSR"/>
    <property type="match status" value="1"/>
</dbReference>
<protein>
    <submittedName>
        <fullName evidence="6">ArsR family transcriptional regulator</fullName>
    </submittedName>
</protein>
<evidence type="ECO:0000259" key="5">
    <source>
        <dbReference type="PROSITE" id="PS50987"/>
    </source>
</evidence>
<dbReference type="InterPro" id="IPR018334">
    <property type="entry name" value="ArsR_HTH"/>
</dbReference>
<proteinExistence type="predicted"/>
<dbReference type="GO" id="GO:0046686">
    <property type="term" value="P:response to cadmium ion"/>
    <property type="evidence" value="ECO:0007669"/>
    <property type="project" value="UniProtKB-KW"/>
</dbReference>
<dbReference type="EMBL" id="FNWV01000007">
    <property type="protein sequence ID" value="SEH68745.1"/>
    <property type="molecule type" value="Genomic_DNA"/>
</dbReference>
<dbReference type="PROSITE" id="PS00846">
    <property type="entry name" value="HTH_ARSR_1"/>
    <property type="match status" value="1"/>
</dbReference>
<dbReference type="OrthoDB" id="9794330at2"/>
<dbReference type="AlphaFoldDB" id="A0A1H6K8G4"/>
<dbReference type="Pfam" id="PF01022">
    <property type="entry name" value="HTH_5"/>
    <property type="match status" value="1"/>
</dbReference>
<reference evidence="6 7" key="1">
    <citation type="submission" date="2016-10" db="EMBL/GenBank/DDBJ databases">
        <authorList>
            <person name="de Groot N.N."/>
        </authorList>
    </citation>
    <scope>NUCLEOTIDE SEQUENCE [LARGE SCALE GENOMIC DNA]</scope>
    <source>
        <strain evidence="6 7">YAD2003</strain>
    </source>
</reference>
<dbReference type="SMART" id="SM00418">
    <property type="entry name" value="HTH_ARSR"/>
    <property type="match status" value="1"/>
</dbReference>
<dbReference type="NCBIfam" id="NF033788">
    <property type="entry name" value="HTH_metalloreg"/>
    <property type="match status" value="1"/>
</dbReference>
<sequence>MDEHICGTHGVHNEIVDKVSKVMPDEAVLYEAAELLKIFGDATRIRIIFVLCQSEMCVCDIARLLNMTQSAISHQLRVLKQARLVSSRREGKTIYYSLCDDHVKTIFYHAMEHVME</sequence>
<dbReference type="PANTHER" id="PTHR43132">
    <property type="entry name" value="ARSENICAL RESISTANCE OPERON REPRESSOR ARSR-RELATED"/>
    <property type="match status" value="1"/>
</dbReference>
<dbReference type="RefSeq" id="WP_074717196.1">
    <property type="nucleotide sequence ID" value="NZ_FNWV01000007.1"/>
</dbReference>
<keyword evidence="2" id="KW-0238">DNA-binding</keyword>
<evidence type="ECO:0000256" key="1">
    <source>
        <dbReference type="ARBA" id="ARBA00023015"/>
    </source>
</evidence>
<keyword evidence="3" id="KW-0804">Transcription</keyword>
<evidence type="ECO:0000256" key="4">
    <source>
        <dbReference type="ARBA" id="ARBA00043263"/>
    </source>
</evidence>
<dbReference type="PRINTS" id="PR00778">
    <property type="entry name" value="HTHARSR"/>
</dbReference>
<dbReference type="InterPro" id="IPR051011">
    <property type="entry name" value="Metal_resp_trans_reg"/>
</dbReference>
<keyword evidence="1" id="KW-0805">Transcription regulation</keyword>
<evidence type="ECO:0000313" key="7">
    <source>
        <dbReference type="Proteomes" id="UP000183190"/>
    </source>
</evidence>
<dbReference type="Proteomes" id="UP000183190">
    <property type="component" value="Unassembled WGS sequence"/>
</dbReference>
<dbReference type="Gene3D" id="1.10.10.10">
    <property type="entry name" value="Winged helix-like DNA-binding domain superfamily/Winged helix DNA-binding domain"/>
    <property type="match status" value="1"/>
</dbReference>
<dbReference type="PANTHER" id="PTHR43132:SF6">
    <property type="entry name" value="HTH-TYPE TRANSCRIPTIONAL REPRESSOR CZRA"/>
    <property type="match status" value="1"/>
</dbReference>
<dbReference type="InterPro" id="IPR036388">
    <property type="entry name" value="WH-like_DNA-bd_sf"/>
</dbReference>
<keyword evidence="4" id="KW-0105">Cadmium resistance</keyword>
<evidence type="ECO:0000256" key="2">
    <source>
        <dbReference type="ARBA" id="ARBA00023125"/>
    </source>
</evidence>
<dbReference type="GO" id="GO:0003677">
    <property type="term" value="F:DNA binding"/>
    <property type="evidence" value="ECO:0007669"/>
    <property type="project" value="UniProtKB-KW"/>
</dbReference>
<evidence type="ECO:0000256" key="3">
    <source>
        <dbReference type="ARBA" id="ARBA00023163"/>
    </source>
</evidence>
<dbReference type="InterPro" id="IPR001845">
    <property type="entry name" value="HTH_ArsR_DNA-bd_dom"/>
</dbReference>